<evidence type="ECO:0000313" key="1">
    <source>
        <dbReference type="EMBL" id="KAJ1129038.1"/>
    </source>
</evidence>
<comment type="caution">
    <text evidence="1">The sequence shown here is derived from an EMBL/GenBank/DDBJ whole genome shotgun (WGS) entry which is preliminary data.</text>
</comment>
<keyword evidence="2" id="KW-1185">Reference proteome</keyword>
<reference evidence="1" key="1">
    <citation type="journal article" date="2022" name="bioRxiv">
        <title>Sequencing and chromosome-scale assembly of the giantPleurodeles waltlgenome.</title>
        <authorList>
            <person name="Brown T."/>
            <person name="Elewa A."/>
            <person name="Iarovenko S."/>
            <person name="Subramanian E."/>
            <person name="Araus A.J."/>
            <person name="Petzold A."/>
            <person name="Susuki M."/>
            <person name="Suzuki K.-i.T."/>
            <person name="Hayashi T."/>
            <person name="Toyoda A."/>
            <person name="Oliveira C."/>
            <person name="Osipova E."/>
            <person name="Leigh N.D."/>
            <person name="Simon A."/>
            <person name="Yun M.H."/>
        </authorList>
    </citation>
    <scope>NUCLEOTIDE SEQUENCE</scope>
    <source>
        <strain evidence="1">20211129_DDA</strain>
        <tissue evidence="1">Liver</tissue>
    </source>
</reference>
<name>A0AAV7PL97_PLEWA</name>
<evidence type="ECO:0000313" key="2">
    <source>
        <dbReference type="Proteomes" id="UP001066276"/>
    </source>
</evidence>
<proteinExistence type="predicted"/>
<organism evidence="1 2">
    <name type="scientific">Pleurodeles waltl</name>
    <name type="common">Iberian ribbed newt</name>
    <dbReference type="NCBI Taxonomy" id="8319"/>
    <lineage>
        <taxon>Eukaryota</taxon>
        <taxon>Metazoa</taxon>
        <taxon>Chordata</taxon>
        <taxon>Craniata</taxon>
        <taxon>Vertebrata</taxon>
        <taxon>Euteleostomi</taxon>
        <taxon>Amphibia</taxon>
        <taxon>Batrachia</taxon>
        <taxon>Caudata</taxon>
        <taxon>Salamandroidea</taxon>
        <taxon>Salamandridae</taxon>
        <taxon>Pleurodelinae</taxon>
        <taxon>Pleurodeles</taxon>
    </lineage>
</organism>
<dbReference type="Proteomes" id="UP001066276">
    <property type="component" value="Chromosome 7"/>
</dbReference>
<dbReference type="EMBL" id="JANPWB010000011">
    <property type="protein sequence ID" value="KAJ1129038.1"/>
    <property type="molecule type" value="Genomic_DNA"/>
</dbReference>
<dbReference type="AlphaFoldDB" id="A0AAV7PL97"/>
<sequence length="143" mass="15671">MLIRICSVHILLSPHKPDGLSSTEAHGALLPPLFSRLALLPHVSTHDVATESSLELGFDPEPAACWITTLALNAPRREAARARPRLLYQSRFLWRLSSAPKNGAQQGHTGKSEAPVSIAKQSRGLRCIITHVRYAMSGAQAYW</sequence>
<protein>
    <submittedName>
        <fullName evidence="1">Uncharacterized protein</fullName>
    </submittedName>
</protein>
<gene>
    <name evidence="1" type="ORF">NDU88_007409</name>
</gene>
<accession>A0AAV7PL97</accession>